<dbReference type="SUPFAM" id="SSF55811">
    <property type="entry name" value="Nudix"/>
    <property type="match status" value="1"/>
</dbReference>
<dbReference type="InterPro" id="IPR020084">
    <property type="entry name" value="NUDIX_hydrolase_CS"/>
</dbReference>
<dbReference type="PROSITE" id="PS51462">
    <property type="entry name" value="NUDIX"/>
    <property type="match status" value="1"/>
</dbReference>
<evidence type="ECO:0000256" key="14">
    <source>
        <dbReference type="ARBA" id="ARBA00041592"/>
    </source>
</evidence>
<dbReference type="KEGG" id="alj:G8D99_10495"/>
<evidence type="ECO:0000256" key="5">
    <source>
        <dbReference type="ARBA" id="ARBA00022723"/>
    </source>
</evidence>
<dbReference type="GO" id="GO:0008413">
    <property type="term" value="F:8-oxo-7,8-dihydroguanosine triphosphate pyrophosphatase activity"/>
    <property type="evidence" value="ECO:0007669"/>
    <property type="project" value="TreeGrafter"/>
</dbReference>
<evidence type="ECO:0000256" key="8">
    <source>
        <dbReference type="ARBA" id="ARBA00022842"/>
    </source>
</evidence>
<dbReference type="RefSeq" id="WP_166325518.1">
    <property type="nucleotide sequence ID" value="NZ_CP049916.1"/>
</dbReference>
<comment type="cofactor">
    <cofactor evidence="1">
        <name>Mg(2+)</name>
        <dbReference type="ChEBI" id="CHEBI:18420"/>
    </cofactor>
</comment>
<keyword evidence="19" id="KW-1185">Reference proteome</keyword>
<dbReference type="InterPro" id="IPR047127">
    <property type="entry name" value="MutT-like"/>
</dbReference>
<dbReference type="GO" id="GO:0046872">
    <property type="term" value="F:metal ion binding"/>
    <property type="evidence" value="ECO:0007669"/>
    <property type="project" value="UniProtKB-KW"/>
</dbReference>
<dbReference type="InterPro" id="IPR036206">
    <property type="entry name" value="ThiamineP_synth_sf"/>
</dbReference>
<dbReference type="CDD" id="cd03425">
    <property type="entry name" value="NUDIX_MutT_NudA_like"/>
    <property type="match status" value="1"/>
</dbReference>
<dbReference type="EMBL" id="CP049916">
    <property type="protein sequence ID" value="QIO09406.1"/>
    <property type="molecule type" value="Genomic_DNA"/>
</dbReference>
<keyword evidence="3" id="KW-0515">Mutator protein</keyword>
<evidence type="ECO:0000256" key="6">
    <source>
        <dbReference type="ARBA" id="ARBA00022763"/>
    </source>
</evidence>
<evidence type="ECO:0000256" key="11">
    <source>
        <dbReference type="ARBA" id="ARBA00036904"/>
    </source>
</evidence>
<evidence type="ECO:0000256" key="1">
    <source>
        <dbReference type="ARBA" id="ARBA00001946"/>
    </source>
</evidence>
<dbReference type="GO" id="GO:0035539">
    <property type="term" value="F:8-oxo-7,8-dihydrodeoxyguanosine triphosphate pyrophosphatase activity"/>
    <property type="evidence" value="ECO:0007669"/>
    <property type="project" value="UniProtKB-EC"/>
</dbReference>
<accession>A0A6G8S597</accession>
<keyword evidence="7" id="KW-0378">Hydrolase</keyword>
<evidence type="ECO:0000256" key="13">
    <source>
        <dbReference type="ARBA" id="ARBA00040794"/>
    </source>
</evidence>
<evidence type="ECO:0000256" key="2">
    <source>
        <dbReference type="ARBA" id="ARBA00005582"/>
    </source>
</evidence>
<comment type="catalytic activity">
    <reaction evidence="11">
        <text>8-oxo-GTP + H2O = 8-oxo-GMP + diphosphate + H(+)</text>
        <dbReference type="Rhea" id="RHEA:67616"/>
        <dbReference type="ChEBI" id="CHEBI:15377"/>
        <dbReference type="ChEBI" id="CHEBI:15378"/>
        <dbReference type="ChEBI" id="CHEBI:33019"/>
        <dbReference type="ChEBI" id="CHEBI:143553"/>
        <dbReference type="ChEBI" id="CHEBI:145694"/>
    </reaction>
</comment>
<dbReference type="GO" id="GO:0006260">
    <property type="term" value="P:DNA replication"/>
    <property type="evidence" value="ECO:0007669"/>
    <property type="project" value="UniProtKB-KW"/>
</dbReference>
<keyword evidence="8" id="KW-0460">Magnesium</keyword>
<evidence type="ECO:0000256" key="10">
    <source>
        <dbReference type="ARBA" id="ARBA00035861"/>
    </source>
</evidence>
<evidence type="ECO:0000313" key="18">
    <source>
        <dbReference type="EMBL" id="QIO09406.1"/>
    </source>
</evidence>
<dbReference type="GO" id="GO:0044715">
    <property type="term" value="F:8-oxo-dGDP phosphatase activity"/>
    <property type="evidence" value="ECO:0007669"/>
    <property type="project" value="TreeGrafter"/>
</dbReference>
<dbReference type="InterPro" id="IPR029119">
    <property type="entry name" value="MutY_C"/>
</dbReference>
<dbReference type="CDD" id="cd00564">
    <property type="entry name" value="TMP_TenI"/>
    <property type="match status" value="1"/>
</dbReference>
<evidence type="ECO:0000256" key="16">
    <source>
        <dbReference type="ARBA" id="ARBA00042798"/>
    </source>
</evidence>
<evidence type="ECO:0000256" key="15">
    <source>
        <dbReference type="ARBA" id="ARBA00041979"/>
    </source>
</evidence>
<evidence type="ECO:0000256" key="7">
    <source>
        <dbReference type="ARBA" id="ARBA00022801"/>
    </source>
</evidence>
<dbReference type="GO" id="GO:0009228">
    <property type="term" value="P:thiamine biosynthetic process"/>
    <property type="evidence" value="ECO:0007669"/>
    <property type="project" value="UniProtKB-KW"/>
</dbReference>
<keyword evidence="6" id="KW-0227">DNA damage</keyword>
<reference evidence="18 19" key="1">
    <citation type="submission" date="2020-03" db="EMBL/GenBank/DDBJ databases">
        <authorList>
            <person name="Zhu W."/>
        </authorList>
    </citation>
    <scope>NUCLEOTIDE SEQUENCE [LARGE SCALE GENOMIC DNA]</scope>
    <source>
        <strain evidence="18 19">185</strain>
    </source>
</reference>
<evidence type="ECO:0000256" key="12">
    <source>
        <dbReference type="ARBA" id="ARBA00038905"/>
    </source>
</evidence>
<dbReference type="Pfam" id="PF02581">
    <property type="entry name" value="TMP-TENI"/>
    <property type="match status" value="1"/>
</dbReference>
<dbReference type="InterPro" id="IPR000086">
    <property type="entry name" value="NUDIX_hydrolase_dom"/>
</dbReference>
<comment type="catalytic activity">
    <reaction evidence="10">
        <text>8-oxo-dGTP + H2O = 8-oxo-dGMP + diphosphate + H(+)</text>
        <dbReference type="Rhea" id="RHEA:31575"/>
        <dbReference type="ChEBI" id="CHEBI:15377"/>
        <dbReference type="ChEBI" id="CHEBI:15378"/>
        <dbReference type="ChEBI" id="CHEBI:33019"/>
        <dbReference type="ChEBI" id="CHEBI:63224"/>
        <dbReference type="ChEBI" id="CHEBI:77896"/>
        <dbReference type="EC" id="3.6.1.55"/>
    </reaction>
</comment>
<dbReference type="GO" id="GO:0006281">
    <property type="term" value="P:DNA repair"/>
    <property type="evidence" value="ECO:0007669"/>
    <property type="project" value="UniProtKB-KW"/>
</dbReference>
<sequence length="314" mass="35228">MSKPTVNVAIALLFHRSQVLVGWREAKQHQGNKYEFPGGKVEQGETPEQACRREVLEEVGIALDEWHAFDVIRHEYEDIHVHLHLFHAAVMQQQLKQIQAPWTWYAREQLSMLNFPKANDAIIQRLHWSHQIKIATDLNAISSLDSDQMLYLRVENLMPELREQISALEVEQLKHLILNVTLWNALDSSIQGLIGAVHFKHAQVLALEAQNGGETDDSFNQQALRRPIGIRSIAACHDQASVARAQSLGFDAVLLSPVLNTMTHSNADVLGWAQFKQIAETCDIPVFALGGLEPEDLAQAQAHAAYGVAGIRHF</sequence>
<comment type="similarity">
    <text evidence="2">Belongs to the Nudix hydrolase family.</text>
</comment>
<protein>
    <recommendedName>
        <fullName evidence="13">8-oxo-dGTP diphosphatase</fullName>
        <ecNumber evidence="12">3.6.1.55</ecNumber>
    </recommendedName>
    <alternativeName>
        <fullName evidence="16">7,8-dihydro-8-oxoguanine-triphosphatase</fullName>
    </alternativeName>
    <alternativeName>
        <fullName evidence="15">Mutator protein MutT</fullName>
    </alternativeName>
    <alternativeName>
        <fullName evidence="14">dGTP pyrophosphohydrolase</fullName>
    </alternativeName>
</protein>
<dbReference type="GO" id="GO:0044716">
    <property type="term" value="F:8-oxo-GDP phosphatase activity"/>
    <property type="evidence" value="ECO:0007669"/>
    <property type="project" value="TreeGrafter"/>
</dbReference>
<keyword evidence="9" id="KW-0234">DNA repair</keyword>
<dbReference type="Gene3D" id="3.20.20.70">
    <property type="entry name" value="Aldolase class I"/>
    <property type="match status" value="1"/>
</dbReference>
<feature type="domain" description="Nudix hydrolase" evidence="17">
    <location>
        <begin position="1"/>
        <end position="126"/>
    </location>
</feature>
<keyword evidence="4" id="KW-0235">DNA replication</keyword>
<dbReference type="PANTHER" id="PTHR47707:SF1">
    <property type="entry name" value="NUDIX HYDROLASE FAMILY PROTEIN"/>
    <property type="match status" value="1"/>
</dbReference>
<dbReference type="InterPro" id="IPR020476">
    <property type="entry name" value="Nudix_hydrolase"/>
</dbReference>
<dbReference type="InterPro" id="IPR022998">
    <property type="entry name" value="ThiamineP_synth_TenI"/>
</dbReference>
<evidence type="ECO:0000256" key="4">
    <source>
        <dbReference type="ARBA" id="ARBA00022705"/>
    </source>
</evidence>
<evidence type="ECO:0000256" key="9">
    <source>
        <dbReference type="ARBA" id="ARBA00023204"/>
    </source>
</evidence>
<name>A0A6G8S597_9GAMM</name>
<proteinExistence type="inferred from homology"/>
<evidence type="ECO:0000259" key="17">
    <source>
        <dbReference type="PROSITE" id="PS51462"/>
    </source>
</evidence>
<dbReference type="InterPro" id="IPR015797">
    <property type="entry name" value="NUDIX_hydrolase-like_dom_sf"/>
</dbReference>
<dbReference type="EC" id="3.6.1.55" evidence="12"/>
<dbReference type="Pfam" id="PF14815">
    <property type="entry name" value="NUDIX_4"/>
    <property type="match status" value="1"/>
</dbReference>
<evidence type="ECO:0000256" key="3">
    <source>
        <dbReference type="ARBA" id="ARBA00022457"/>
    </source>
</evidence>
<dbReference type="SUPFAM" id="SSF51391">
    <property type="entry name" value="Thiamin phosphate synthase"/>
    <property type="match status" value="1"/>
</dbReference>
<dbReference type="Gene3D" id="3.90.79.10">
    <property type="entry name" value="Nucleoside Triphosphate Pyrophosphohydrolase"/>
    <property type="match status" value="1"/>
</dbReference>
<organism evidence="18 19">
    <name type="scientific">Acinetobacter lanii</name>
    <dbReference type="NCBI Taxonomy" id="2715163"/>
    <lineage>
        <taxon>Bacteria</taxon>
        <taxon>Pseudomonadati</taxon>
        <taxon>Pseudomonadota</taxon>
        <taxon>Gammaproteobacteria</taxon>
        <taxon>Moraxellales</taxon>
        <taxon>Moraxellaceae</taxon>
        <taxon>Acinetobacter</taxon>
    </lineage>
</organism>
<dbReference type="PROSITE" id="PS00893">
    <property type="entry name" value="NUDIX_BOX"/>
    <property type="match status" value="1"/>
</dbReference>
<dbReference type="PRINTS" id="PR00502">
    <property type="entry name" value="NUDIXFAMILY"/>
</dbReference>
<gene>
    <name evidence="18" type="ORF">G8D99_10495</name>
</gene>
<dbReference type="Proteomes" id="UP000501939">
    <property type="component" value="Chromosome"/>
</dbReference>
<dbReference type="PANTHER" id="PTHR47707">
    <property type="entry name" value="8-OXO-DGTP DIPHOSPHATASE"/>
    <property type="match status" value="1"/>
</dbReference>
<dbReference type="InterPro" id="IPR013785">
    <property type="entry name" value="Aldolase_TIM"/>
</dbReference>
<evidence type="ECO:0000313" key="19">
    <source>
        <dbReference type="Proteomes" id="UP000501939"/>
    </source>
</evidence>
<dbReference type="AlphaFoldDB" id="A0A6G8S597"/>
<keyword evidence="5" id="KW-0479">Metal-binding</keyword>